<dbReference type="Pfam" id="PF17147">
    <property type="entry name" value="PFOR_II"/>
    <property type="match status" value="1"/>
</dbReference>
<dbReference type="Gene3D" id="3.40.50.970">
    <property type="match status" value="1"/>
</dbReference>
<accession>A1AKT8</accession>
<dbReference type="InterPro" id="IPR009014">
    <property type="entry name" value="Transketo_C/PFOR_II"/>
</dbReference>
<dbReference type="InterPro" id="IPR002880">
    <property type="entry name" value="Pyrv_Fd/Flavodoxin_OxRdtase_N"/>
</dbReference>
<keyword evidence="5" id="KW-1185">Reference proteome</keyword>
<dbReference type="FunFam" id="3.40.50.970:FF:000012">
    <property type="entry name" value="Pyruvate:ferredoxin (Flavodoxin) oxidoreductase"/>
    <property type="match status" value="1"/>
</dbReference>
<dbReference type="OrthoDB" id="9794954at2"/>
<organism evidence="4 5">
    <name type="scientific">Pelobacter propionicus (strain DSM 2379 / NBRC 103807 / OttBd1)</name>
    <dbReference type="NCBI Taxonomy" id="338966"/>
    <lineage>
        <taxon>Bacteria</taxon>
        <taxon>Pseudomonadati</taxon>
        <taxon>Thermodesulfobacteriota</taxon>
        <taxon>Desulfuromonadia</taxon>
        <taxon>Desulfuromonadales</taxon>
        <taxon>Desulfuromonadaceae</taxon>
        <taxon>Pelobacter</taxon>
    </lineage>
</organism>
<keyword evidence="4" id="KW-0670">Pyruvate</keyword>
<evidence type="ECO:0000256" key="1">
    <source>
        <dbReference type="ARBA" id="ARBA00023002"/>
    </source>
</evidence>
<feature type="domain" description="Pyruvate:ferredoxin oxidoreductase core" evidence="3">
    <location>
        <begin position="262"/>
        <end position="365"/>
    </location>
</feature>
<dbReference type="InterPro" id="IPR033412">
    <property type="entry name" value="PFOR_II"/>
</dbReference>
<sequence>MTTMVASTGNEAVANAMRLANPDVCSAYPITPATEIMHNFTAHAANGRVDTEILLAESEHSAMSACIGAAAAGGRVTTATSSQGLALMWELLMIASGMRLPIVMAVCNRALSVPINIGCDHSDSMGTRDCGWIQLYSENSQEAFDNMLQAFRIAEHPDLRLPVMVCLDGFITSHSITSMRWVEDGAARAFVGDYRQVNPLLDLKHPVSYGQLILSDLYMEYRKAHEQVMAGVPQVVTRVGEEFGRLSGRSYGLFESYRLDDAEIAIVVMSSAAGTTKDVIDRYREKGIRAGLLKPRLYRPFPYAEIGRALGHLKAVAVLDRSDSFGGSFGPLYLDIAGVLCNAPRRPVLVNRIFGLGGRDYLPEQAEQVLDELVDIARGGQVRGVKEYIGLREGAC</sequence>
<dbReference type="InterPro" id="IPR050722">
    <property type="entry name" value="Pyruvate:ferred/Flavod_OxRd"/>
</dbReference>
<dbReference type="Pfam" id="PF01855">
    <property type="entry name" value="POR_N"/>
    <property type="match status" value="1"/>
</dbReference>
<dbReference type="Gene3D" id="3.40.50.920">
    <property type="match status" value="1"/>
</dbReference>
<name>A1AKT8_PELPD</name>
<protein>
    <submittedName>
        <fullName evidence="4">Pyruvate ferredoxin oxidoreductase, alpha subunit</fullName>
        <ecNumber evidence="4">1.2.7.1</ecNumber>
    </submittedName>
</protein>
<proteinExistence type="predicted"/>
<dbReference type="PANTHER" id="PTHR32154:SF0">
    <property type="entry name" value="PYRUVATE-FLAVODOXIN OXIDOREDUCTASE-RELATED"/>
    <property type="match status" value="1"/>
</dbReference>
<evidence type="ECO:0000313" key="4">
    <source>
        <dbReference type="EMBL" id="ABK97958.1"/>
    </source>
</evidence>
<feature type="domain" description="Pyruvate flavodoxin/ferredoxin oxidoreductase pyrimidine binding" evidence="2">
    <location>
        <begin position="16"/>
        <end position="238"/>
    </location>
</feature>
<dbReference type="HOGENOM" id="CLU_002569_5_0_7"/>
<keyword evidence="1 4" id="KW-0560">Oxidoreductase</keyword>
<dbReference type="EC" id="1.2.7.1" evidence="4"/>
<reference evidence="4 5" key="1">
    <citation type="submission" date="2006-10" db="EMBL/GenBank/DDBJ databases">
        <title>Complete sequence of chromosome of Pelobacter propionicus DSM 2379.</title>
        <authorList>
            <consortium name="US DOE Joint Genome Institute"/>
            <person name="Copeland A."/>
            <person name="Lucas S."/>
            <person name="Lapidus A."/>
            <person name="Barry K."/>
            <person name="Detter J.C."/>
            <person name="Glavina del Rio T."/>
            <person name="Hammon N."/>
            <person name="Israni S."/>
            <person name="Dalin E."/>
            <person name="Tice H."/>
            <person name="Pitluck S."/>
            <person name="Saunders E."/>
            <person name="Brettin T."/>
            <person name="Bruce D."/>
            <person name="Han C."/>
            <person name="Tapia R."/>
            <person name="Schmutz J."/>
            <person name="Larimer F."/>
            <person name="Land M."/>
            <person name="Hauser L."/>
            <person name="Kyrpides N."/>
            <person name="Kim E."/>
            <person name="Lovley D."/>
            <person name="Richardson P."/>
        </authorList>
    </citation>
    <scope>NUCLEOTIDE SEQUENCE [LARGE SCALE GENOMIC DNA]</scope>
    <source>
        <strain evidence="5">DSM 2379 / NBRC 103807 / OttBd1</strain>
    </source>
</reference>
<dbReference type="KEGG" id="ppd:Ppro_0324"/>
<dbReference type="InterPro" id="IPR029061">
    <property type="entry name" value="THDP-binding"/>
</dbReference>
<dbReference type="SUPFAM" id="SSF52922">
    <property type="entry name" value="TK C-terminal domain-like"/>
    <property type="match status" value="1"/>
</dbReference>
<evidence type="ECO:0000259" key="3">
    <source>
        <dbReference type="Pfam" id="PF17147"/>
    </source>
</evidence>
<dbReference type="RefSeq" id="WP_011734272.1">
    <property type="nucleotide sequence ID" value="NC_008609.1"/>
</dbReference>
<dbReference type="AlphaFoldDB" id="A1AKT8"/>
<gene>
    <name evidence="4" type="ordered locus">Ppro_0324</name>
</gene>
<dbReference type="FunFam" id="3.40.50.920:FF:000010">
    <property type="entry name" value="Pyruvate ferredoxin oxidoreductase, alpha subunit"/>
    <property type="match status" value="1"/>
</dbReference>
<evidence type="ECO:0000313" key="5">
    <source>
        <dbReference type="Proteomes" id="UP000006732"/>
    </source>
</evidence>
<dbReference type="EMBL" id="CP000482">
    <property type="protein sequence ID" value="ABK97958.1"/>
    <property type="molecule type" value="Genomic_DNA"/>
</dbReference>
<dbReference type="Proteomes" id="UP000006732">
    <property type="component" value="Chromosome"/>
</dbReference>
<dbReference type="SUPFAM" id="SSF52518">
    <property type="entry name" value="Thiamin diphosphate-binding fold (THDP-binding)"/>
    <property type="match status" value="1"/>
</dbReference>
<dbReference type="STRING" id="338966.Ppro_0324"/>
<dbReference type="eggNOG" id="COG0674">
    <property type="taxonomic scope" value="Bacteria"/>
</dbReference>
<dbReference type="PANTHER" id="PTHR32154">
    <property type="entry name" value="PYRUVATE-FLAVODOXIN OXIDOREDUCTASE-RELATED"/>
    <property type="match status" value="1"/>
</dbReference>
<dbReference type="CDD" id="cd07034">
    <property type="entry name" value="TPP_PYR_PFOR_IOR-alpha_like"/>
    <property type="match status" value="1"/>
</dbReference>
<evidence type="ECO:0000259" key="2">
    <source>
        <dbReference type="Pfam" id="PF01855"/>
    </source>
</evidence>
<dbReference type="GO" id="GO:0019164">
    <property type="term" value="F:pyruvate synthase activity"/>
    <property type="evidence" value="ECO:0007669"/>
    <property type="project" value="UniProtKB-EC"/>
</dbReference>
<dbReference type="GO" id="GO:0006979">
    <property type="term" value="P:response to oxidative stress"/>
    <property type="evidence" value="ECO:0007669"/>
    <property type="project" value="TreeGrafter"/>
</dbReference>